<evidence type="ECO:0000313" key="4">
    <source>
        <dbReference type="EMBL" id="MDN4014895.1"/>
    </source>
</evidence>
<evidence type="ECO:0000256" key="2">
    <source>
        <dbReference type="ARBA" id="ARBA00023172"/>
    </source>
</evidence>
<dbReference type="RefSeq" id="WP_214590118.1">
    <property type="nucleotide sequence ID" value="NZ_JAUHGV010000040.1"/>
</dbReference>
<organism evidence="4 5">
    <name type="scientific">Chryseobacterium gambrini</name>
    <dbReference type="NCBI Taxonomy" id="373672"/>
    <lineage>
        <taxon>Bacteria</taxon>
        <taxon>Pseudomonadati</taxon>
        <taxon>Bacteroidota</taxon>
        <taxon>Flavobacteriia</taxon>
        <taxon>Flavobacteriales</taxon>
        <taxon>Weeksellaceae</taxon>
        <taxon>Chryseobacterium group</taxon>
        <taxon>Chryseobacterium</taxon>
    </lineage>
</organism>
<dbReference type="AlphaFoldDB" id="A0AAJ1R6J2"/>
<dbReference type="SUPFAM" id="SSF56349">
    <property type="entry name" value="DNA breaking-rejoining enzymes"/>
    <property type="match status" value="1"/>
</dbReference>
<dbReference type="InterPro" id="IPR013762">
    <property type="entry name" value="Integrase-like_cat_sf"/>
</dbReference>
<gene>
    <name evidence="4" type="ORF">QX233_20710</name>
</gene>
<dbReference type="InterPro" id="IPR011010">
    <property type="entry name" value="DNA_brk_join_enz"/>
</dbReference>
<dbReference type="GO" id="GO:0015074">
    <property type="term" value="P:DNA integration"/>
    <property type="evidence" value="ECO:0007669"/>
    <property type="project" value="InterPro"/>
</dbReference>
<feature type="domain" description="Phage integrase SAM-like" evidence="3">
    <location>
        <begin position="111"/>
        <end position="201"/>
    </location>
</feature>
<keyword evidence="2" id="KW-0233">DNA recombination</keyword>
<dbReference type="GO" id="GO:0003677">
    <property type="term" value="F:DNA binding"/>
    <property type="evidence" value="ECO:0007669"/>
    <property type="project" value="UniProtKB-KW"/>
</dbReference>
<evidence type="ECO:0000313" key="5">
    <source>
        <dbReference type="Proteomes" id="UP001225933"/>
    </source>
</evidence>
<dbReference type="Proteomes" id="UP001225933">
    <property type="component" value="Unassembled WGS sequence"/>
</dbReference>
<sequence length="422" mass="49720">MAKVSFFLRSTVKNKPSNICIRLRDKDLDVRLALSELKCLPDEWKNGKCRIASKKMFDTDTESINTKLSKIESHVLQKYSDQNSILNYKIWLQSCLDEILKPKVKTIYSSNLIEFIDTYLELNKNTIAVRTNYKIKVLKTMLIDYCTYHKRVPIIEFKNLDNYFKDDFEKYCLNINYKHETIYSKLRDIKVISKFASNYDIETHPHTKDWKLGLSKFKKDKPKHIYLNFEELESIKKSNQPHDYLDNARDWLIIACFTGQRVSDFLRFEKSMIVEDRDIKYIEFKQEKTGKLMQIPLLKEVQKILDKRNGEFPRKISDVKFNKYIKIVCKNAKISEVVYGLKSQVLEDKTKRGVLGDYPKYELVASHIGRRSFATNFHTLIPTADIMYMTGHSTEKQFLVYIGKTEKEMAVRTANSFARIGF</sequence>
<evidence type="ECO:0000259" key="3">
    <source>
        <dbReference type="Pfam" id="PF13102"/>
    </source>
</evidence>
<dbReference type="Gene3D" id="1.10.150.130">
    <property type="match status" value="1"/>
</dbReference>
<dbReference type="InterPro" id="IPR025269">
    <property type="entry name" value="SAM-like_dom"/>
</dbReference>
<dbReference type="GO" id="GO:0006310">
    <property type="term" value="P:DNA recombination"/>
    <property type="evidence" value="ECO:0007669"/>
    <property type="project" value="UniProtKB-KW"/>
</dbReference>
<dbReference type="Gene3D" id="1.10.443.10">
    <property type="entry name" value="Intergrase catalytic core"/>
    <property type="match status" value="1"/>
</dbReference>
<evidence type="ECO:0000256" key="1">
    <source>
        <dbReference type="ARBA" id="ARBA00023125"/>
    </source>
</evidence>
<accession>A0AAJ1R6J2</accession>
<dbReference type="InterPro" id="IPR010998">
    <property type="entry name" value="Integrase_recombinase_N"/>
</dbReference>
<dbReference type="Pfam" id="PF13102">
    <property type="entry name" value="Phage_int_SAM_5"/>
    <property type="match status" value="1"/>
</dbReference>
<dbReference type="EMBL" id="JAUHGV010000040">
    <property type="protein sequence ID" value="MDN4014895.1"/>
    <property type="molecule type" value="Genomic_DNA"/>
</dbReference>
<comment type="caution">
    <text evidence="4">The sequence shown here is derived from an EMBL/GenBank/DDBJ whole genome shotgun (WGS) entry which is preliminary data.</text>
</comment>
<proteinExistence type="predicted"/>
<reference evidence="4" key="1">
    <citation type="submission" date="2023-06" db="EMBL/GenBank/DDBJ databases">
        <title>Two Chryseobacterium gambrini strains from China.</title>
        <authorList>
            <person name="Zeng J."/>
            <person name="Wu Y."/>
        </authorList>
    </citation>
    <scope>NUCLEOTIDE SEQUENCE</scope>
    <source>
        <strain evidence="4">SQ219</strain>
    </source>
</reference>
<protein>
    <recommendedName>
        <fullName evidence="3">Phage integrase SAM-like domain-containing protein</fullName>
    </recommendedName>
</protein>
<name>A0AAJ1R6J2_9FLAO</name>
<keyword evidence="1" id="KW-0238">DNA-binding</keyword>